<name>A0A9D2WP19_9FIRM</name>
<dbReference type="PANTHER" id="PTHR33877">
    <property type="entry name" value="SLL1193 PROTEIN"/>
    <property type="match status" value="1"/>
</dbReference>
<keyword evidence="2" id="KW-0255">Endonuclease</keyword>
<gene>
    <name evidence="2" type="ORF">SPSYN_02919</name>
</gene>
<dbReference type="InterPro" id="IPR052892">
    <property type="entry name" value="NA-targeting_endonuclease"/>
</dbReference>
<dbReference type="CDD" id="cd00085">
    <property type="entry name" value="HNHc"/>
    <property type="match status" value="1"/>
</dbReference>
<evidence type="ECO:0000313" key="3">
    <source>
        <dbReference type="Proteomes" id="UP000798488"/>
    </source>
</evidence>
<accession>A0A9D2WP19</accession>
<dbReference type="Proteomes" id="UP000798488">
    <property type="component" value="Unassembled WGS sequence"/>
</dbReference>
<dbReference type="SMART" id="SM00507">
    <property type="entry name" value="HNHc"/>
    <property type="match status" value="1"/>
</dbReference>
<keyword evidence="3" id="KW-1185">Reference proteome</keyword>
<dbReference type="Pfam" id="PF14279">
    <property type="entry name" value="HNH_5"/>
    <property type="match status" value="1"/>
</dbReference>
<evidence type="ECO:0000313" key="2">
    <source>
        <dbReference type="EMBL" id="KAF1084007.1"/>
    </source>
</evidence>
<organism evidence="2 3">
    <name type="scientific">Sporotomaculum syntrophicum</name>
    <dbReference type="NCBI Taxonomy" id="182264"/>
    <lineage>
        <taxon>Bacteria</taxon>
        <taxon>Bacillati</taxon>
        <taxon>Bacillota</taxon>
        <taxon>Clostridia</taxon>
        <taxon>Eubacteriales</taxon>
        <taxon>Desulfallaceae</taxon>
        <taxon>Sporotomaculum</taxon>
    </lineage>
</organism>
<keyword evidence="2" id="KW-0540">Nuclease</keyword>
<protein>
    <submittedName>
        <fullName evidence="2">HNH endonuclease</fullName>
    </submittedName>
</protein>
<comment type="caution">
    <text evidence="2">The sequence shown here is derived from an EMBL/GenBank/DDBJ whole genome shotgun (WGS) entry which is preliminary data.</text>
</comment>
<dbReference type="AlphaFoldDB" id="A0A9D2WP19"/>
<proteinExistence type="predicted"/>
<dbReference type="InterPro" id="IPR003615">
    <property type="entry name" value="HNH_nuc"/>
</dbReference>
<dbReference type="EMBL" id="LSRS01000008">
    <property type="protein sequence ID" value="KAF1084007.1"/>
    <property type="molecule type" value="Genomic_DNA"/>
</dbReference>
<evidence type="ECO:0000259" key="1">
    <source>
        <dbReference type="SMART" id="SM00507"/>
    </source>
</evidence>
<keyword evidence="2" id="KW-0378">Hydrolase</keyword>
<dbReference type="PANTHER" id="PTHR33877:SF1">
    <property type="entry name" value="TYPE IV METHYL-DIRECTED RESTRICTION ENZYME ECOKMCRA"/>
    <property type="match status" value="1"/>
</dbReference>
<reference evidence="2" key="1">
    <citation type="submission" date="2016-02" db="EMBL/GenBank/DDBJ databases">
        <title>Draft Genome Sequence of Sporotomaculum syntrophicum Strain FB, a Syntrophic Benzoate Degrader.</title>
        <authorList>
            <person name="Nobu M.K."/>
            <person name="Narihiro T."/>
            <person name="Qiu Y.-L."/>
            <person name="Ohashi A."/>
            <person name="Liu W.-T."/>
            <person name="Yuji S."/>
        </authorList>
    </citation>
    <scope>NUCLEOTIDE SEQUENCE</scope>
    <source>
        <strain evidence="2">FB</strain>
    </source>
</reference>
<dbReference type="InterPro" id="IPR029471">
    <property type="entry name" value="HNH_5"/>
</dbReference>
<feature type="domain" description="HNH nuclease" evidence="1">
    <location>
        <begin position="295"/>
        <end position="354"/>
    </location>
</feature>
<dbReference type="GO" id="GO:0004519">
    <property type="term" value="F:endonuclease activity"/>
    <property type="evidence" value="ECO:0007669"/>
    <property type="project" value="UniProtKB-KW"/>
</dbReference>
<sequence>MTQMIGRALRGEKAGGTKDAYIVSFVDNWNNKIAWVNPEKLIDGEGSFIDKNYDHKKRMLRIISIEKLEEFAGIVNETIDTTRLESIDFIKRVPLGMYVFTFIDENSLEHNHQILVYDSTKAQYEELIKALPALFADYGIEEEFIDAKQLTELLDRCRDTYFDDDMIPPYNMRDIEYLLKYYAQKGSDPLFVPFEEIDRRKVDLAVIAKEIVDKDMRRSEQNAYINYLWDDETSLIKVYFGNKYFFKRQLEIEIDKILGEFEYNTDKENVTGEEREISALSLHEIFKQFPAFGKKLRSKVFEKGKTTSGQYKCAICGKTSPHKALFQIDHILPMSKGGLTKEDNLQLLCRTCNLKKGDKL</sequence>
<dbReference type="Gene3D" id="1.10.30.50">
    <property type="match status" value="1"/>
</dbReference>